<dbReference type="Pfam" id="PF00651">
    <property type="entry name" value="BTB"/>
    <property type="match status" value="1"/>
</dbReference>
<evidence type="ECO:0000313" key="3">
    <source>
        <dbReference type="EMBL" id="KAK4118054.1"/>
    </source>
</evidence>
<dbReference type="RefSeq" id="XP_062641827.1">
    <property type="nucleotide sequence ID" value="XM_062789745.1"/>
</dbReference>
<protein>
    <submittedName>
        <fullName evidence="3">POZ domain-containing protein</fullName>
    </submittedName>
</protein>
<feature type="domain" description="BTB" evidence="2">
    <location>
        <begin position="67"/>
        <end position="134"/>
    </location>
</feature>
<dbReference type="Gene3D" id="3.30.710.10">
    <property type="entry name" value="Potassium Channel Kv1.1, Chain A"/>
    <property type="match status" value="1"/>
</dbReference>
<proteinExistence type="predicted"/>
<reference evidence="3" key="2">
    <citation type="submission" date="2023-05" db="EMBL/GenBank/DDBJ databases">
        <authorList>
            <consortium name="Lawrence Berkeley National Laboratory"/>
            <person name="Steindorff A."/>
            <person name="Hensen N."/>
            <person name="Bonometti L."/>
            <person name="Westerberg I."/>
            <person name="Brannstrom I.O."/>
            <person name="Guillou S."/>
            <person name="Cros-Aarteil S."/>
            <person name="Calhoun S."/>
            <person name="Haridas S."/>
            <person name="Kuo A."/>
            <person name="Mondo S."/>
            <person name="Pangilinan J."/>
            <person name="Riley R."/>
            <person name="Labutti K."/>
            <person name="Andreopoulos B."/>
            <person name="Lipzen A."/>
            <person name="Chen C."/>
            <person name="Yanf M."/>
            <person name="Daum C."/>
            <person name="Ng V."/>
            <person name="Clum A."/>
            <person name="Ohm R."/>
            <person name="Martin F."/>
            <person name="Silar P."/>
            <person name="Natvig D."/>
            <person name="Lalanne C."/>
            <person name="Gautier V."/>
            <person name="Ament-Velasquez S.L."/>
            <person name="Kruys A."/>
            <person name="Hutchinson M.I."/>
            <person name="Powell A.J."/>
            <person name="Barry K."/>
            <person name="Miller A.N."/>
            <person name="Grigoriev I.V."/>
            <person name="Debuchy R."/>
            <person name="Gladieux P."/>
            <person name="Thoren M.H."/>
            <person name="Johannesson H."/>
        </authorList>
    </citation>
    <scope>NUCLEOTIDE SEQUENCE</scope>
    <source>
        <strain evidence="3">CBS 731.68</strain>
    </source>
</reference>
<feature type="region of interest" description="Disordered" evidence="1">
    <location>
        <begin position="1"/>
        <end position="36"/>
    </location>
</feature>
<dbReference type="InterPro" id="IPR000210">
    <property type="entry name" value="BTB/POZ_dom"/>
</dbReference>
<reference evidence="3" key="1">
    <citation type="journal article" date="2023" name="Mol. Phylogenet. Evol.">
        <title>Genome-scale phylogeny and comparative genomics of the fungal order Sordariales.</title>
        <authorList>
            <person name="Hensen N."/>
            <person name="Bonometti L."/>
            <person name="Westerberg I."/>
            <person name="Brannstrom I.O."/>
            <person name="Guillou S."/>
            <person name="Cros-Aarteil S."/>
            <person name="Calhoun S."/>
            <person name="Haridas S."/>
            <person name="Kuo A."/>
            <person name="Mondo S."/>
            <person name="Pangilinan J."/>
            <person name="Riley R."/>
            <person name="LaButti K."/>
            <person name="Andreopoulos B."/>
            <person name="Lipzen A."/>
            <person name="Chen C."/>
            <person name="Yan M."/>
            <person name="Daum C."/>
            <person name="Ng V."/>
            <person name="Clum A."/>
            <person name="Steindorff A."/>
            <person name="Ohm R.A."/>
            <person name="Martin F."/>
            <person name="Silar P."/>
            <person name="Natvig D.O."/>
            <person name="Lalanne C."/>
            <person name="Gautier V."/>
            <person name="Ament-Velasquez S.L."/>
            <person name="Kruys A."/>
            <person name="Hutchinson M.I."/>
            <person name="Powell A.J."/>
            <person name="Barry K."/>
            <person name="Miller A.N."/>
            <person name="Grigoriev I.V."/>
            <person name="Debuchy R."/>
            <person name="Gladieux P."/>
            <person name="Hiltunen Thoren M."/>
            <person name="Johannesson H."/>
        </authorList>
    </citation>
    <scope>NUCLEOTIDE SEQUENCE</scope>
    <source>
        <strain evidence="3">CBS 731.68</strain>
    </source>
</reference>
<sequence length="353" mass="39011">MASQQNASALVTPEIPEGADNSPPEASSRASSVGADHRDKTNNAIEAFGLTSIYSALSSLLGSDKFSDMTIHCGDRVFKAHRAIVCSQSAFFDKALTGGFSEAATSIINLPEDDPDVMERFLEFLYTGTYDVEKHPWSTLVPVSMLSPGEINEELHALPGVNVAGTPDEDDDDTAESPALPASGGTRSRGNAGAEEPEEEYNEFDDESSDRDEVGPLYAKLLQAESEPDPEKGYSQWLSALVDMEDLYLPLRLYVMADKYDVSALKLLARERFYRAAEITWRDAESFPDVVDELYRTTPPTDLAMREIVCRLVGSGMKENKQRERMEGVMRKHGDFAVGVMNYMIQLESHIWT</sequence>
<feature type="compositionally biased region" description="Acidic residues" evidence="1">
    <location>
        <begin position="195"/>
        <end position="210"/>
    </location>
</feature>
<organism evidence="3 4">
    <name type="scientific">Parathielavia appendiculata</name>
    <dbReference type="NCBI Taxonomy" id="2587402"/>
    <lineage>
        <taxon>Eukaryota</taxon>
        <taxon>Fungi</taxon>
        <taxon>Dikarya</taxon>
        <taxon>Ascomycota</taxon>
        <taxon>Pezizomycotina</taxon>
        <taxon>Sordariomycetes</taxon>
        <taxon>Sordariomycetidae</taxon>
        <taxon>Sordariales</taxon>
        <taxon>Chaetomiaceae</taxon>
        <taxon>Parathielavia</taxon>
    </lineage>
</organism>
<dbReference type="AlphaFoldDB" id="A0AAN6TP74"/>
<dbReference type="PANTHER" id="PTHR47843">
    <property type="entry name" value="BTB DOMAIN-CONTAINING PROTEIN-RELATED"/>
    <property type="match status" value="1"/>
</dbReference>
<feature type="region of interest" description="Disordered" evidence="1">
    <location>
        <begin position="161"/>
        <end position="212"/>
    </location>
</feature>
<evidence type="ECO:0000259" key="2">
    <source>
        <dbReference type="PROSITE" id="PS50097"/>
    </source>
</evidence>
<dbReference type="EMBL" id="MU853289">
    <property type="protein sequence ID" value="KAK4118054.1"/>
    <property type="molecule type" value="Genomic_DNA"/>
</dbReference>
<dbReference type="InterPro" id="IPR011333">
    <property type="entry name" value="SKP1/BTB/POZ_sf"/>
</dbReference>
<dbReference type="SMART" id="SM00225">
    <property type="entry name" value="BTB"/>
    <property type="match status" value="1"/>
</dbReference>
<dbReference type="CDD" id="cd18186">
    <property type="entry name" value="BTB_POZ_ZBTB_KLHL-like"/>
    <property type="match status" value="1"/>
</dbReference>
<evidence type="ECO:0000313" key="4">
    <source>
        <dbReference type="Proteomes" id="UP001302602"/>
    </source>
</evidence>
<name>A0AAN6TP74_9PEZI</name>
<evidence type="ECO:0000256" key="1">
    <source>
        <dbReference type="SAM" id="MobiDB-lite"/>
    </source>
</evidence>
<accession>A0AAN6TP74</accession>
<gene>
    <name evidence="3" type="ORF">N657DRAFT_584332</name>
</gene>
<keyword evidence="4" id="KW-1185">Reference proteome</keyword>
<dbReference type="GeneID" id="87826515"/>
<dbReference type="PROSITE" id="PS50097">
    <property type="entry name" value="BTB"/>
    <property type="match status" value="1"/>
</dbReference>
<comment type="caution">
    <text evidence="3">The sequence shown here is derived from an EMBL/GenBank/DDBJ whole genome shotgun (WGS) entry which is preliminary data.</text>
</comment>
<dbReference type="Proteomes" id="UP001302602">
    <property type="component" value="Unassembled WGS sequence"/>
</dbReference>
<dbReference type="PANTHER" id="PTHR47843:SF5">
    <property type="entry name" value="BTB_POZ DOMAIN PROTEIN"/>
    <property type="match status" value="1"/>
</dbReference>
<dbReference type="SUPFAM" id="SSF54695">
    <property type="entry name" value="POZ domain"/>
    <property type="match status" value="1"/>
</dbReference>